<dbReference type="Proteomes" id="UP000029431">
    <property type="component" value="Chromosome"/>
</dbReference>
<sequence length="73" mass="8249">MRALITIHHLWFATAECAFEALKNKAFLERAGQFIVDHFTAVLIEDIKQVHDSLPHPQIRNVGSSDLIRPVNG</sequence>
<dbReference type="HOGENOM" id="CLU_2701259_0_0_9"/>
<proteinExistence type="predicted"/>
<organism evidence="1 2">
    <name type="scientific">Paenibacillus larvae subsp. larvae DSM 25430</name>
    <dbReference type="NCBI Taxonomy" id="697284"/>
    <lineage>
        <taxon>Bacteria</taxon>
        <taxon>Bacillati</taxon>
        <taxon>Bacillota</taxon>
        <taxon>Bacilli</taxon>
        <taxon>Bacillales</taxon>
        <taxon>Paenibacillaceae</taxon>
        <taxon>Paenibacillus</taxon>
    </lineage>
</organism>
<keyword evidence="2" id="KW-1185">Reference proteome</keyword>
<dbReference type="KEGG" id="plv:ERIC2_c03700"/>
<evidence type="ECO:0000313" key="1">
    <source>
        <dbReference type="EMBL" id="AHD04229.1"/>
    </source>
</evidence>
<protein>
    <submittedName>
        <fullName evidence="1">Uncharacterized protein</fullName>
    </submittedName>
</protein>
<accession>V9W2Q2</accession>
<gene>
    <name evidence="1" type="ORF">ERIC2_c03700</name>
</gene>
<name>V9W2Q2_9BACL</name>
<evidence type="ECO:0000313" key="2">
    <source>
        <dbReference type="Proteomes" id="UP000029431"/>
    </source>
</evidence>
<dbReference type="AlphaFoldDB" id="V9W2Q2"/>
<reference evidence="1 2" key="1">
    <citation type="journal article" date="2014" name="PLoS ONE">
        <title>How to Kill the Honey Bee Larva: Genomic Potential and Virulence Mechanisms of Paenibacillus larvae.</title>
        <authorList>
            <person name="Djukic M."/>
            <person name="Brzuszkiewicz E."/>
            <person name="Funfhaus A."/>
            <person name="Voss J."/>
            <person name="Gollnow K."/>
            <person name="Poppinga L."/>
            <person name="Liesegang H."/>
            <person name="Garcia-Gonzalez E."/>
            <person name="Genersch E."/>
            <person name="Daniel R."/>
        </authorList>
    </citation>
    <scope>NUCLEOTIDE SEQUENCE [LARGE SCALE GENOMIC DNA]</scope>
    <source>
        <strain evidence="1 2">DSM 25430</strain>
    </source>
</reference>
<dbReference type="EMBL" id="CP003355">
    <property type="protein sequence ID" value="AHD04229.1"/>
    <property type="molecule type" value="Genomic_DNA"/>
</dbReference>